<evidence type="ECO:0000256" key="3">
    <source>
        <dbReference type="ARBA" id="ARBA00022840"/>
    </source>
</evidence>
<keyword evidence="5" id="KW-0418">Kinase</keyword>
<dbReference type="Gene3D" id="1.10.510.10">
    <property type="entry name" value="Transferase(Phosphotransferase) domain 1"/>
    <property type="match status" value="1"/>
</dbReference>
<feature type="domain" description="Protein kinase" evidence="6">
    <location>
        <begin position="8"/>
        <end position="184"/>
    </location>
</feature>
<dbReference type="GO" id="GO:0004674">
    <property type="term" value="F:protein serine/threonine kinase activity"/>
    <property type="evidence" value="ECO:0007669"/>
    <property type="project" value="UniProtKB-KW"/>
</dbReference>
<organism evidence="7 8">
    <name type="scientific">Anopheles maculatus</name>
    <dbReference type="NCBI Taxonomy" id="74869"/>
    <lineage>
        <taxon>Eukaryota</taxon>
        <taxon>Metazoa</taxon>
        <taxon>Ecdysozoa</taxon>
        <taxon>Arthropoda</taxon>
        <taxon>Hexapoda</taxon>
        <taxon>Insecta</taxon>
        <taxon>Pterygota</taxon>
        <taxon>Neoptera</taxon>
        <taxon>Endopterygota</taxon>
        <taxon>Diptera</taxon>
        <taxon>Nematocera</taxon>
        <taxon>Culicoidea</taxon>
        <taxon>Culicidae</taxon>
        <taxon>Anophelinae</taxon>
        <taxon>Anopheles</taxon>
        <taxon>Anopheles maculatus group</taxon>
    </lineage>
</organism>
<evidence type="ECO:0000313" key="8">
    <source>
        <dbReference type="Proteomes" id="UP000075901"/>
    </source>
</evidence>
<keyword evidence="2 4" id="KW-0547">Nucleotide-binding</keyword>
<dbReference type="PANTHER" id="PTHR11909">
    <property type="entry name" value="CASEIN KINASE-RELATED"/>
    <property type="match status" value="1"/>
</dbReference>
<dbReference type="InterPro" id="IPR050235">
    <property type="entry name" value="CK1_Ser-Thr_kinase"/>
</dbReference>
<dbReference type="InterPro" id="IPR000719">
    <property type="entry name" value="Prot_kinase_dom"/>
</dbReference>
<evidence type="ECO:0000256" key="4">
    <source>
        <dbReference type="PROSITE-ProRule" id="PRU10141"/>
    </source>
</evidence>
<accession>A0A182SFU8</accession>
<dbReference type="InterPro" id="IPR017441">
    <property type="entry name" value="Protein_kinase_ATP_BS"/>
</dbReference>
<dbReference type="SUPFAM" id="SSF56112">
    <property type="entry name" value="Protein kinase-like (PK-like)"/>
    <property type="match status" value="1"/>
</dbReference>
<evidence type="ECO:0000259" key="6">
    <source>
        <dbReference type="PROSITE" id="PS50011"/>
    </source>
</evidence>
<dbReference type="PROSITE" id="PS00108">
    <property type="entry name" value="PROTEIN_KINASE_ST"/>
    <property type="match status" value="1"/>
</dbReference>
<feature type="binding site" evidence="4">
    <location>
        <position position="37"/>
    </location>
    <ligand>
        <name>ATP</name>
        <dbReference type="ChEBI" id="CHEBI:30616"/>
    </ligand>
</feature>
<comment type="similarity">
    <text evidence="5">Belongs to the protein kinase superfamily.</text>
</comment>
<dbReference type="Proteomes" id="UP000075901">
    <property type="component" value="Unassembled WGS sequence"/>
</dbReference>
<evidence type="ECO:0000256" key="1">
    <source>
        <dbReference type="ARBA" id="ARBA00012513"/>
    </source>
</evidence>
<dbReference type="SMART" id="SM00220">
    <property type="entry name" value="S_TKc"/>
    <property type="match status" value="1"/>
</dbReference>
<dbReference type="GO" id="GO:0005524">
    <property type="term" value="F:ATP binding"/>
    <property type="evidence" value="ECO:0007669"/>
    <property type="project" value="UniProtKB-UniRule"/>
</dbReference>
<dbReference type="VEuPathDB" id="VectorBase:AMAM005957"/>
<name>A0A182SFU8_9DIPT</name>
<evidence type="ECO:0000256" key="2">
    <source>
        <dbReference type="ARBA" id="ARBA00022741"/>
    </source>
</evidence>
<reference evidence="8" key="1">
    <citation type="submission" date="2013-09" db="EMBL/GenBank/DDBJ databases">
        <title>The Genome Sequence of Anopheles maculatus species B.</title>
        <authorList>
            <consortium name="The Broad Institute Genomics Platform"/>
            <person name="Neafsey D.E."/>
            <person name="Besansky N."/>
            <person name="Howell P."/>
            <person name="Walton C."/>
            <person name="Young S.K."/>
            <person name="Zeng Q."/>
            <person name="Gargeya S."/>
            <person name="Fitzgerald M."/>
            <person name="Haas B."/>
            <person name="Abouelleil A."/>
            <person name="Allen A.W."/>
            <person name="Alvarado L."/>
            <person name="Arachchi H.M."/>
            <person name="Berlin A.M."/>
            <person name="Chapman S.B."/>
            <person name="Gainer-Dewar J."/>
            <person name="Goldberg J."/>
            <person name="Griggs A."/>
            <person name="Gujja S."/>
            <person name="Hansen M."/>
            <person name="Howarth C."/>
            <person name="Imamovic A."/>
            <person name="Ireland A."/>
            <person name="Larimer J."/>
            <person name="McCowan C."/>
            <person name="Murphy C."/>
            <person name="Pearson M."/>
            <person name="Poon T.W."/>
            <person name="Priest M."/>
            <person name="Roberts A."/>
            <person name="Saif S."/>
            <person name="Shea T."/>
            <person name="Sisk P."/>
            <person name="Sykes S."/>
            <person name="Wortman J."/>
            <person name="Nusbaum C."/>
            <person name="Birren B."/>
        </authorList>
    </citation>
    <scope>NUCLEOTIDE SEQUENCE [LARGE SCALE GENOMIC DNA]</scope>
    <source>
        <strain evidence="8">maculatus3</strain>
    </source>
</reference>
<evidence type="ECO:0000313" key="7">
    <source>
        <dbReference type="EnsemblMetazoa" id="AMAM005957-PA"/>
    </source>
</evidence>
<dbReference type="PROSITE" id="PS50011">
    <property type="entry name" value="PROTEIN_KINASE_DOM"/>
    <property type="match status" value="1"/>
</dbReference>
<dbReference type="InterPro" id="IPR008271">
    <property type="entry name" value="Ser/Thr_kinase_AS"/>
</dbReference>
<keyword evidence="3 4" id="KW-0067">ATP-binding</keyword>
<proteinExistence type="inferred from homology"/>
<keyword evidence="5" id="KW-0808">Transferase</keyword>
<reference evidence="7" key="2">
    <citation type="submission" date="2020-05" db="UniProtKB">
        <authorList>
            <consortium name="EnsemblMetazoa"/>
        </authorList>
    </citation>
    <scope>IDENTIFICATION</scope>
    <source>
        <strain evidence="7">maculatus3</strain>
    </source>
</reference>
<dbReference type="Pfam" id="PF00069">
    <property type="entry name" value="Pkinase"/>
    <property type="match status" value="1"/>
</dbReference>
<dbReference type="InterPro" id="IPR011009">
    <property type="entry name" value="Kinase-like_dom_sf"/>
</dbReference>
<keyword evidence="8" id="KW-1185">Reference proteome</keyword>
<protein>
    <recommendedName>
        <fullName evidence="1">non-specific serine/threonine protein kinase</fullName>
        <ecNumber evidence="1">2.7.11.1</ecNumber>
    </recommendedName>
</protein>
<evidence type="ECO:0000256" key="5">
    <source>
        <dbReference type="RuleBase" id="RU000304"/>
    </source>
</evidence>
<sequence>MKPYVLGYDLLDQIGIGSFGVVYCAIPSNGTQLVAIKVEHSWQPGLSLRHEYEIYKDLEGGRGIPRVHLFQRYNRYNIMVIDLLGPSLDELFEECKPRFSLKTVLMLADQMLTRLEYIHSKNIIHRDLKPGNFLMGTGRHCNELYLIDFGLAEKVRHSASSGDGACQKGGTMVGTVRYMSINAH</sequence>
<dbReference type="EnsemblMetazoa" id="AMAM005957-RA">
    <property type="protein sequence ID" value="AMAM005957-PA"/>
    <property type="gene ID" value="AMAM005957"/>
</dbReference>
<dbReference type="PROSITE" id="PS00107">
    <property type="entry name" value="PROTEIN_KINASE_ATP"/>
    <property type="match status" value="1"/>
</dbReference>
<keyword evidence="5" id="KW-0723">Serine/threonine-protein kinase</keyword>
<dbReference type="EC" id="2.7.11.1" evidence="1"/>
<dbReference type="AlphaFoldDB" id="A0A182SFU8"/>